<feature type="compositionally biased region" description="Low complexity" evidence="11">
    <location>
        <begin position="225"/>
        <end position="240"/>
    </location>
</feature>
<evidence type="ECO:0000259" key="13">
    <source>
        <dbReference type="Pfam" id="PF00003"/>
    </source>
</evidence>
<evidence type="ECO:0000313" key="16">
    <source>
        <dbReference type="WBParaSite" id="SSLN_0000623801-mRNA-1"/>
    </source>
</evidence>
<dbReference type="GO" id="GO:0005886">
    <property type="term" value="C:plasma membrane"/>
    <property type="evidence" value="ECO:0007669"/>
    <property type="project" value="UniProtKB-SubCell"/>
</dbReference>
<dbReference type="Proteomes" id="UP000275846">
    <property type="component" value="Unassembled WGS sequence"/>
</dbReference>
<evidence type="ECO:0000256" key="10">
    <source>
        <dbReference type="ARBA" id="ARBA00023224"/>
    </source>
</evidence>
<dbReference type="PANTHER" id="PTHR32546">
    <property type="entry name" value="G-PROTEIN COUPLED RECEPTOR 158-RELATED"/>
    <property type="match status" value="1"/>
</dbReference>
<comment type="similarity">
    <text evidence="2">Belongs to the G-protein coupled receptor 3 family.</text>
</comment>
<sequence>MVYGYPADLLEKKSREDFQSVERMSCRRCPPDCPNCTSAQPCAVEINMQLLRGIPLAVQTFSITTCLFLGIVTFRVRRTRSIVMYFRPNDLVCILLAWLREIGFALMYGVLIVKLYRVLLSFQSRKAHRVHVRDKDLFKYLGCFIAVVAGYMVAWTAINLDYTRFSRWVSFSTATSEDMMTGRLGTTTDSTTDAVGRGAPGNLRPEPHFSMLLRGRLQSPILTETTSRSLVSPSPTTSSVDGLSTPSNTTSVDEGTADKLSVHFQYFRVCRALSWDIVVELGKSFLYPSSPTFT</sequence>
<evidence type="ECO:0000256" key="3">
    <source>
        <dbReference type="ARBA" id="ARBA00022475"/>
    </source>
</evidence>
<feature type="compositionally biased region" description="Polar residues" evidence="11">
    <location>
        <begin position="241"/>
        <end position="253"/>
    </location>
</feature>
<keyword evidence="10" id="KW-0807">Transducer</keyword>
<keyword evidence="5 12" id="KW-1133">Transmembrane helix</keyword>
<dbReference type="STRING" id="70667.A0A183SP97"/>
<dbReference type="OrthoDB" id="6259077at2759"/>
<feature type="transmembrane region" description="Helical" evidence="12">
    <location>
        <begin position="137"/>
        <end position="158"/>
    </location>
</feature>
<evidence type="ECO:0000256" key="9">
    <source>
        <dbReference type="ARBA" id="ARBA00023180"/>
    </source>
</evidence>
<keyword evidence="9" id="KW-0325">Glycoprotein</keyword>
<keyword evidence="4 12" id="KW-0812">Transmembrane</keyword>
<proteinExistence type="inferred from homology"/>
<evidence type="ECO:0000256" key="7">
    <source>
        <dbReference type="ARBA" id="ARBA00023136"/>
    </source>
</evidence>
<evidence type="ECO:0000256" key="2">
    <source>
        <dbReference type="ARBA" id="ARBA00007242"/>
    </source>
</evidence>
<evidence type="ECO:0000256" key="1">
    <source>
        <dbReference type="ARBA" id="ARBA00004651"/>
    </source>
</evidence>
<keyword evidence="7 12" id="KW-0472">Membrane</keyword>
<keyword evidence="3" id="KW-1003">Cell membrane</keyword>
<evidence type="ECO:0000313" key="15">
    <source>
        <dbReference type="Proteomes" id="UP000275846"/>
    </source>
</evidence>
<feature type="transmembrane region" description="Helical" evidence="12">
    <location>
        <begin position="56"/>
        <end position="74"/>
    </location>
</feature>
<dbReference type="Pfam" id="PF00003">
    <property type="entry name" value="7tm_3"/>
    <property type="match status" value="1"/>
</dbReference>
<evidence type="ECO:0000256" key="12">
    <source>
        <dbReference type="SAM" id="Phobius"/>
    </source>
</evidence>
<feature type="domain" description="G-protein coupled receptors family 3 profile" evidence="13">
    <location>
        <begin position="64"/>
        <end position="159"/>
    </location>
</feature>
<dbReference type="EMBL" id="UYSU01033514">
    <property type="protein sequence ID" value="VDL92430.1"/>
    <property type="molecule type" value="Genomic_DNA"/>
</dbReference>
<dbReference type="InterPro" id="IPR017978">
    <property type="entry name" value="GPCR_3_C"/>
</dbReference>
<keyword evidence="15" id="KW-1185">Reference proteome</keyword>
<reference evidence="14 15" key="2">
    <citation type="submission" date="2018-11" db="EMBL/GenBank/DDBJ databases">
        <authorList>
            <consortium name="Pathogen Informatics"/>
        </authorList>
    </citation>
    <scope>NUCLEOTIDE SEQUENCE [LARGE SCALE GENOMIC DNA]</scope>
    <source>
        <strain evidence="14 15">NST_G2</strain>
    </source>
</reference>
<dbReference type="PANTHER" id="PTHR32546:SF26">
    <property type="entry name" value="SMOG, ISOFORM D"/>
    <property type="match status" value="1"/>
</dbReference>
<evidence type="ECO:0000256" key="6">
    <source>
        <dbReference type="ARBA" id="ARBA00023040"/>
    </source>
</evidence>
<organism evidence="16">
    <name type="scientific">Schistocephalus solidus</name>
    <name type="common">Tapeworm</name>
    <dbReference type="NCBI Taxonomy" id="70667"/>
    <lineage>
        <taxon>Eukaryota</taxon>
        <taxon>Metazoa</taxon>
        <taxon>Spiralia</taxon>
        <taxon>Lophotrochozoa</taxon>
        <taxon>Platyhelminthes</taxon>
        <taxon>Cestoda</taxon>
        <taxon>Eucestoda</taxon>
        <taxon>Diphyllobothriidea</taxon>
        <taxon>Diphyllobothriidae</taxon>
        <taxon>Schistocephalus</taxon>
    </lineage>
</organism>
<evidence type="ECO:0000256" key="5">
    <source>
        <dbReference type="ARBA" id="ARBA00022989"/>
    </source>
</evidence>
<evidence type="ECO:0000313" key="14">
    <source>
        <dbReference type="EMBL" id="VDL92430.1"/>
    </source>
</evidence>
<dbReference type="WBParaSite" id="SSLN_0000623801-mRNA-1">
    <property type="protein sequence ID" value="SSLN_0000623801-mRNA-1"/>
    <property type="gene ID" value="SSLN_0000623801"/>
</dbReference>
<dbReference type="GO" id="GO:0004930">
    <property type="term" value="F:G protein-coupled receptor activity"/>
    <property type="evidence" value="ECO:0007669"/>
    <property type="project" value="UniProtKB-KW"/>
</dbReference>
<keyword evidence="6" id="KW-0297">G-protein coupled receptor</keyword>
<gene>
    <name evidence="14" type="ORF">SSLN_LOCUS6045</name>
</gene>
<reference evidence="16" key="1">
    <citation type="submission" date="2016-06" db="UniProtKB">
        <authorList>
            <consortium name="WormBaseParasite"/>
        </authorList>
    </citation>
    <scope>IDENTIFICATION</scope>
</reference>
<dbReference type="AlphaFoldDB" id="A0A183SP97"/>
<keyword evidence="8" id="KW-0675">Receptor</keyword>
<name>A0A183SP97_SCHSO</name>
<feature type="region of interest" description="Disordered" evidence="11">
    <location>
        <begin position="224"/>
        <end position="254"/>
    </location>
</feature>
<comment type="subcellular location">
    <subcellularLocation>
        <location evidence="1">Cell membrane</location>
        <topology evidence="1">Multi-pass membrane protein</topology>
    </subcellularLocation>
</comment>
<dbReference type="InterPro" id="IPR043458">
    <property type="entry name" value="GPR158/179"/>
</dbReference>
<accession>A0A183SP97</accession>
<protein>
    <submittedName>
        <fullName evidence="16">G_PROTEIN_RECEP_F3_4 domain-containing protein</fullName>
    </submittedName>
</protein>
<evidence type="ECO:0000256" key="11">
    <source>
        <dbReference type="SAM" id="MobiDB-lite"/>
    </source>
</evidence>
<evidence type="ECO:0000256" key="8">
    <source>
        <dbReference type="ARBA" id="ARBA00023170"/>
    </source>
</evidence>
<evidence type="ECO:0000256" key="4">
    <source>
        <dbReference type="ARBA" id="ARBA00022692"/>
    </source>
</evidence>
<feature type="transmembrane region" description="Helical" evidence="12">
    <location>
        <begin position="94"/>
        <end position="116"/>
    </location>
</feature>